<name>A0A2T5HMC6_9RHOB</name>
<evidence type="ECO:0000313" key="2">
    <source>
        <dbReference type="Proteomes" id="UP000244077"/>
    </source>
</evidence>
<dbReference type="EMBL" id="QAOH01000006">
    <property type="protein sequence ID" value="PTQ72706.1"/>
    <property type="molecule type" value="Genomic_DNA"/>
</dbReference>
<protein>
    <submittedName>
        <fullName evidence="1">Uncharacterized protein</fullName>
    </submittedName>
</protein>
<proteinExistence type="predicted"/>
<accession>A0A2T5HMC6</accession>
<sequence length="126" mass="15052">MQTRVAERLGLRSTYIYCDPTDRHPVSPLSGRRAVHVPRALTSFQADNGIVTTSRESQIFARGFFEGYLCDKRVLPRWRLMFFPTEFGTGIMKVQAPWWWYFPYRMTFQPQRLLRPPTLYRSFRLR</sequence>
<evidence type="ECO:0000313" key="1">
    <source>
        <dbReference type="EMBL" id="PTQ72706.1"/>
    </source>
</evidence>
<comment type="caution">
    <text evidence="1">The sequence shown here is derived from an EMBL/GenBank/DDBJ whole genome shotgun (WGS) entry which is preliminary data.</text>
</comment>
<dbReference type="Proteomes" id="UP000244077">
    <property type="component" value="Unassembled WGS sequence"/>
</dbReference>
<dbReference type="SUPFAM" id="SSF56601">
    <property type="entry name" value="beta-lactamase/transpeptidase-like"/>
    <property type="match status" value="1"/>
</dbReference>
<dbReference type="InterPro" id="IPR012338">
    <property type="entry name" value="Beta-lactam/transpept-like"/>
</dbReference>
<organism evidence="1 2">
    <name type="scientific">Celeribacter persicus</name>
    <dbReference type="NCBI Taxonomy" id="1651082"/>
    <lineage>
        <taxon>Bacteria</taxon>
        <taxon>Pseudomonadati</taxon>
        <taxon>Pseudomonadota</taxon>
        <taxon>Alphaproteobacteria</taxon>
        <taxon>Rhodobacterales</taxon>
        <taxon>Roseobacteraceae</taxon>
        <taxon>Celeribacter</taxon>
    </lineage>
</organism>
<reference evidence="1 2" key="1">
    <citation type="submission" date="2018-04" db="EMBL/GenBank/DDBJ databases">
        <title>Genomic Encyclopedia of Archaeal and Bacterial Type Strains, Phase II (KMG-II): from individual species to whole genera.</title>
        <authorList>
            <person name="Goeker M."/>
        </authorList>
    </citation>
    <scope>NUCLEOTIDE SEQUENCE [LARGE SCALE GENOMIC DNA]</scope>
    <source>
        <strain evidence="1 2">DSM 100434</strain>
    </source>
</reference>
<dbReference type="AlphaFoldDB" id="A0A2T5HMC6"/>
<keyword evidence="2" id="KW-1185">Reference proteome</keyword>
<gene>
    <name evidence="1" type="ORF">C8N42_106217</name>
</gene>
<dbReference type="OrthoDB" id="5377981at2"/>
<dbReference type="RefSeq" id="WP_107816451.1">
    <property type="nucleotide sequence ID" value="NZ_QAOH01000006.1"/>
</dbReference>